<dbReference type="PANTHER" id="PTHR38598">
    <property type="entry name" value="INNER MEMBRANE PROTEIN YJCH"/>
    <property type="match status" value="1"/>
</dbReference>
<keyword evidence="1" id="KW-0472">Membrane</keyword>
<dbReference type="InterPro" id="IPR052959">
    <property type="entry name" value="Inner_membrane_assoc"/>
</dbReference>
<feature type="transmembrane region" description="Helical" evidence="1">
    <location>
        <begin position="55"/>
        <end position="80"/>
    </location>
</feature>
<dbReference type="OrthoDB" id="9799991at2"/>
<proteinExistence type="predicted"/>
<dbReference type="AlphaFoldDB" id="A0A5A8F2Z0"/>
<evidence type="ECO:0000256" key="1">
    <source>
        <dbReference type="SAM" id="Phobius"/>
    </source>
</evidence>
<keyword evidence="1" id="KW-0812">Transmembrane</keyword>
<evidence type="ECO:0000313" key="2">
    <source>
        <dbReference type="EMBL" id="KAA0257767.1"/>
    </source>
</evidence>
<comment type="caution">
    <text evidence="2">The sequence shown here is derived from an EMBL/GenBank/DDBJ whole genome shotgun (WGS) entry which is preliminary data.</text>
</comment>
<dbReference type="Pfam" id="PF04341">
    <property type="entry name" value="DUF485"/>
    <property type="match status" value="1"/>
</dbReference>
<protein>
    <submittedName>
        <fullName evidence="2">DUF485 domain-containing protein</fullName>
    </submittedName>
</protein>
<sequence length="97" mass="11303">MNIEQLLNSEKFKRLVRTKWTFSFIMLAILFFIYYGYVFTIALNKQLVAQKVGQYTTVGILMGVLVVVGAWLLTVIYVIWANTKYDKIVDELKSELK</sequence>
<name>A0A5A8F2Z0_9BACT</name>
<evidence type="ECO:0000313" key="3">
    <source>
        <dbReference type="Proteomes" id="UP000322876"/>
    </source>
</evidence>
<keyword evidence="3" id="KW-1185">Reference proteome</keyword>
<keyword evidence="1" id="KW-1133">Transmembrane helix</keyword>
<feature type="transmembrane region" description="Helical" evidence="1">
    <location>
        <begin position="20"/>
        <end position="43"/>
    </location>
</feature>
<dbReference type="InterPro" id="IPR007436">
    <property type="entry name" value="DUF485"/>
</dbReference>
<dbReference type="PANTHER" id="PTHR38598:SF1">
    <property type="entry name" value="INNER MEMBRANE PROTEIN YJCH"/>
    <property type="match status" value="1"/>
</dbReference>
<dbReference type="RefSeq" id="WP_149266740.1">
    <property type="nucleotide sequence ID" value="NZ_VFJB01000006.1"/>
</dbReference>
<dbReference type="Proteomes" id="UP000322876">
    <property type="component" value="Unassembled WGS sequence"/>
</dbReference>
<dbReference type="EMBL" id="VFJB01000006">
    <property type="protein sequence ID" value="KAA0257767.1"/>
    <property type="molecule type" value="Genomic_DNA"/>
</dbReference>
<dbReference type="GO" id="GO:0005886">
    <property type="term" value="C:plasma membrane"/>
    <property type="evidence" value="ECO:0007669"/>
    <property type="project" value="TreeGrafter"/>
</dbReference>
<accession>A0A5A8F2Z0</accession>
<gene>
    <name evidence="2" type="ORF">FHQ18_08475</name>
</gene>
<reference evidence="2 3" key="1">
    <citation type="submission" date="2019-06" db="EMBL/GenBank/DDBJ databases">
        <title>Genomic insights into carbon and energy metabolism of Deferribacter autotrophicus revealed new metabolic traits in the phylum Deferribacteres.</title>
        <authorList>
            <person name="Slobodkin A.I."/>
            <person name="Slobodkina G.B."/>
            <person name="Allioux M."/>
            <person name="Alain K."/>
            <person name="Jebbar M."/>
            <person name="Shadrin V."/>
            <person name="Kublanov I.V."/>
            <person name="Toshchakov S.V."/>
            <person name="Bonch-Osmolovskaya E.A."/>
        </authorList>
    </citation>
    <scope>NUCLEOTIDE SEQUENCE [LARGE SCALE GENOMIC DNA]</scope>
    <source>
        <strain evidence="2 3">SL50</strain>
    </source>
</reference>
<organism evidence="2 3">
    <name type="scientific">Deferribacter autotrophicus</name>
    <dbReference type="NCBI Taxonomy" id="500465"/>
    <lineage>
        <taxon>Bacteria</taxon>
        <taxon>Pseudomonadati</taxon>
        <taxon>Deferribacterota</taxon>
        <taxon>Deferribacteres</taxon>
        <taxon>Deferribacterales</taxon>
        <taxon>Deferribacteraceae</taxon>
        <taxon>Deferribacter</taxon>
    </lineage>
</organism>